<accession>A0A951P8B7</accession>
<dbReference type="AlphaFoldDB" id="A0A951P8B7"/>
<dbReference type="EMBL" id="JAHHHV010000016">
    <property type="protein sequence ID" value="MBW4464614.1"/>
    <property type="molecule type" value="Genomic_DNA"/>
</dbReference>
<name>A0A951P8B7_9CYAN</name>
<sequence length="90" mass="9734">MFVIDVSLKNSPMMLSVQRKTEEDAKALYQQILEALRSGNPTTLEMTCEQMTGKSVAMLVSEVAAVQMSEKSSTATASGRPPGFFMVAAE</sequence>
<evidence type="ECO:0000313" key="2">
    <source>
        <dbReference type="EMBL" id="MBW4464614.1"/>
    </source>
</evidence>
<dbReference type="InterPro" id="IPR020885">
    <property type="entry name" value="UPF0367"/>
</dbReference>
<dbReference type="HAMAP" id="MF_01360">
    <property type="entry name" value="UPF0367"/>
    <property type="match status" value="1"/>
</dbReference>
<gene>
    <name evidence="2" type="ORF">KME07_04120</name>
</gene>
<evidence type="ECO:0000313" key="3">
    <source>
        <dbReference type="Proteomes" id="UP000707356"/>
    </source>
</evidence>
<dbReference type="Proteomes" id="UP000707356">
    <property type="component" value="Unassembled WGS sequence"/>
</dbReference>
<reference evidence="2" key="1">
    <citation type="submission" date="2021-05" db="EMBL/GenBank/DDBJ databases">
        <authorList>
            <person name="Pietrasiak N."/>
            <person name="Ward R."/>
            <person name="Stajich J.E."/>
            <person name="Kurbessoian T."/>
        </authorList>
    </citation>
    <scope>NUCLEOTIDE SEQUENCE</scope>
    <source>
        <strain evidence="2">GSE-TBD4-15B</strain>
    </source>
</reference>
<organism evidence="2 3">
    <name type="scientific">Pegethrix bostrychoides GSE-TBD4-15B</name>
    <dbReference type="NCBI Taxonomy" id="2839662"/>
    <lineage>
        <taxon>Bacteria</taxon>
        <taxon>Bacillati</taxon>
        <taxon>Cyanobacteriota</taxon>
        <taxon>Cyanophyceae</taxon>
        <taxon>Oculatellales</taxon>
        <taxon>Oculatellaceae</taxon>
        <taxon>Pegethrix</taxon>
    </lineage>
</organism>
<protein>
    <recommendedName>
        <fullName evidence="1">UPF0367 protein KME07_04120</fullName>
    </recommendedName>
</protein>
<proteinExistence type="inferred from homology"/>
<comment type="similarity">
    <text evidence="1">Belongs to the UPF0367 family.</text>
</comment>
<comment type="caution">
    <text evidence="2">The sequence shown here is derived from an EMBL/GenBank/DDBJ whole genome shotgun (WGS) entry which is preliminary data.</text>
</comment>
<dbReference type="NCBIfam" id="NF010236">
    <property type="entry name" value="PRK13683.1"/>
    <property type="match status" value="1"/>
</dbReference>
<evidence type="ECO:0000256" key="1">
    <source>
        <dbReference type="HAMAP-Rule" id="MF_01360"/>
    </source>
</evidence>
<dbReference type="Pfam" id="PF26132">
    <property type="entry name" value="UPF0367"/>
    <property type="match status" value="1"/>
</dbReference>
<reference evidence="2" key="2">
    <citation type="journal article" date="2022" name="Microbiol. Resour. Announc.">
        <title>Metagenome Sequencing to Explore Phylogenomics of Terrestrial Cyanobacteria.</title>
        <authorList>
            <person name="Ward R.D."/>
            <person name="Stajich J.E."/>
            <person name="Johansen J.R."/>
            <person name="Huntemann M."/>
            <person name="Clum A."/>
            <person name="Foster B."/>
            <person name="Foster B."/>
            <person name="Roux S."/>
            <person name="Palaniappan K."/>
            <person name="Varghese N."/>
            <person name="Mukherjee S."/>
            <person name="Reddy T.B.K."/>
            <person name="Daum C."/>
            <person name="Copeland A."/>
            <person name="Chen I.A."/>
            <person name="Ivanova N.N."/>
            <person name="Kyrpides N.C."/>
            <person name="Shapiro N."/>
            <person name="Eloe-Fadrosh E.A."/>
            <person name="Pietrasiak N."/>
        </authorList>
    </citation>
    <scope>NUCLEOTIDE SEQUENCE</scope>
    <source>
        <strain evidence="2">GSE-TBD4-15B</strain>
    </source>
</reference>